<dbReference type="Gene3D" id="3.10.350.10">
    <property type="entry name" value="LysM domain"/>
    <property type="match status" value="1"/>
</dbReference>
<evidence type="ECO:0000259" key="2">
    <source>
        <dbReference type="PROSITE" id="PS51782"/>
    </source>
</evidence>
<evidence type="ECO:0000256" key="1">
    <source>
        <dbReference type="SAM" id="Phobius"/>
    </source>
</evidence>
<proteinExistence type="predicted"/>
<keyword evidence="1" id="KW-0472">Membrane</keyword>
<dbReference type="PROSITE" id="PS51782">
    <property type="entry name" value="LYSM"/>
    <property type="match status" value="1"/>
</dbReference>
<evidence type="ECO:0000313" key="4">
    <source>
        <dbReference type="Proteomes" id="UP000031307"/>
    </source>
</evidence>
<evidence type="ECO:0000313" key="3">
    <source>
        <dbReference type="EMBL" id="KIA78309.1"/>
    </source>
</evidence>
<keyword evidence="1" id="KW-0812">Transmembrane</keyword>
<dbReference type="SMART" id="SM00257">
    <property type="entry name" value="LysM"/>
    <property type="match status" value="1"/>
</dbReference>
<name>A0A0C1EPZ2_9BACT</name>
<feature type="transmembrane region" description="Helical" evidence="1">
    <location>
        <begin position="20"/>
        <end position="43"/>
    </location>
</feature>
<dbReference type="InterPro" id="IPR036779">
    <property type="entry name" value="LysM_dom_sf"/>
</dbReference>
<dbReference type="PATRIC" id="fig|83552.4.peg.539"/>
<dbReference type="SUPFAM" id="SSF54106">
    <property type="entry name" value="LysM domain"/>
    <property type="match status" value="1"/>
</dbReference>
<dbReference type="CDD" id="cd00118">
    <property type="entry name" value="LysM"/>
    <property type="match status" value="1"/>
</dbReference>
<keyword evidence="1" id="KW-1133">Transmembrane helix</keyword>
<gene>
    <name evidence="3" type="ORF">DB43_EI00540</name>
</gene>
<dbReference type="InterPro" id="IPR018392">
    <property type="entry name" value="LysM"/>
</dbReference>
<comment type="caution">
    <text evidence="3">The sequence shown here is derived from an EMBL/GenBank/DDBJ whole genome shotgun (WGS) entry which is preliminary data.</text>
</comment>
<dbReference type="EMBL" id="JSAM01000028">
    <property type="protein sequence ID" value="KIA78309.1"/>
    <property type="molecule type" value="Genomic_DNA"/>
</dbReference>
<sequence>MALSLPMSTTKKYLNQIRRLSQALIVSFALNIGLTALFVYWFVKERPPTPYCELKPADLRSEQPPLAMDKSNGELIRHFQKMSLQQLLTKLGNNQLVENGYTQRDLAVASLVTFHHFDLTKALLGLPQPMQQRTIVFDNAPGKKTGKIDVYPGLTDVHYQAIMRYALTEQWPMTSEGLFLLLQKAKGKHDPSLADAFYLTQEFLAVEMLFNRAEVVIQKKELLQILIEGNWSLLSTFLQQQKVSQDLSAARRQRFLLDYIQQHSSAAAQLILKTDGLFALKKLNDSHVLEILHLLKEKTPLAKQFALALLTSPRSDAVWELAARHLYEQAGEPIPEKYQHHAALSRFIPQKSIIQNEDEIKTKEPPVNPIPEKTVSTKEIPVAPPISVKYPSPPPHKEVAKRTKPIPQNRLYIVQEGDTLWKIAGRFKIDVETLKKHNRLKSDALKVGEPLRIPT</sequence>
<dbReference type="Proteomes" id="UP000031307">
    <property type="component" value="Unassembled WGS sequence"/>
</dbReference>
<dbReference type="Pfam" id="PF01476">
    <property type="entry name" value="LysM"/>
    <property type="match status" value="1"/>
</dbReference>
<dbReference type="AlphaFoldDB" id="A0A0C1EPZ2"/>
<accession>A0A0C1EPZ2</accession>
<protein>
    <recommendedName>
        <fullName evidence="2">LysM domain-containing protein</fullName>
    </recommendedName>
</protein>
<organism evidence="3 4">
    <name type="scientific">Parachlamydia acanthamoebae</name>
    <dbReference type="NCBI Taxonomy" id="83552"/>
    <lineage>
        <taxon>Bacteria</taxon>
        <taxon>Pseudomonadati</taxon>
        <taxon>Chlamydiota</taxon>
        <taxon>Chlamydiia</taxon>
        <taxon>Parachlamydiales</taxon>
        <taxon>Parachlamydiaceae</taxon>
        <taxon>Parachlamydia</taxon>
    </lineage>
</organism>
<reference evidence="3 4" key="1">
    <citation type="journal article" date="2014" name="Mol. Biol. Evol.">
        <title>Massive expansion of Ubiquitination-related gene families within the Chlamydiae.</title>
        <authorList>
            <person name="Domman D."/>
            <person name="Collingro A."/>
            <person name="Lagkouvardos I."/>
            <person name="Gehre L."/>
            <person name="Weinmaier T."/>
            <person name="Rattei T."/>
            <person name="Subtil A."/>
            <person name="Horn M."/>
        </authorList>
    </citation>
    <scope>NUCLEOTIDE SEQUENCE [LARGE SCALE GENOMIC DNA]</scope>
    <source>
        <strain evidence="3 4">OEW1</strain>
    </source>
</reference>
<feature type="domain" description="LysM" evidence="2">
    <location>
        <begin position="410"/>
        <end position="453"/>
    </location>
</feature>